<organism evidence="2 3">
    <name type="scientific">Chitinophaga arvensicola</name>
    <dbReference type="NCBI Taxonomy" id="29529"/>
    <lineage>
        <taxon>Bacteria</taxon>
        <taxon>Pseudomonadati</taxon>
        <taxon>Bacteroidota</taxon>
        <taxon>Chitinophagia</taxon>
        <taxon>Chitinophagales</taxon>
        <taxon>Chitinophagaceae</taxon>
        <taxon>Chitinophaga</taxon>
    </lineage>
</organism>
<keyword evidence="1" id="KW-1133">Transmembrane helix</keyword>
<dbReference type="Pfam" id="PF04120">
    <property type="entry name" value="Iron_permease"/>
    <property type="match status" value="1"/>
</dbReference>
<keyword evidence="1" id="KW-0472">Membrane</keyword>
<dbReference type="STRING" id="29529.SAMN04488122_3223"/>
<dbReference type="EMBL" id="FOJG01000001">
    <property type="protein sequence ID" value="SEW43464.1"/>
    <property type="molecule type" value="Genomic_DNA"/>
</dbReference>
<feature type="transmembrane region" description="Helical" evidence="1">
    <location>
        <begin position="39"/>
        <end position="64"/>
    </location>
</feature>
<evidence type="ECO:0000313" key="3">
    <source>
        <dbReference type="Proteomes" id="UP000199310"/>
    </source>
</evidence>
<name>A0A1I0RRP0_9BACT</name>
<protein>
    <submittedName>
        <fullName evidence="2">Low affinity Fe/Cu permease</fullName>
    </submittedName>
</protein>
<gene>
    <name evidence="2" type="ORF">SAMN04488122_3223</name>
</gene>
<dbReference type="InterPro" id="IPR007251">
    <property type="entry name" value="Iron_permease_Fet4"/>
</dbReference>
<feature type="transmembrane region" description="Helical" evidence="1">
    <location>
        <begin position="76"/>
        <end position="95"/>
    </location>
</feature>
<keyword evidence="3" id="KW-1185">Reference proteome</keyword>
<proteinExistence type="predicted"/>
<dbReference type="GO" id="GO:0055085">
    <property type="term" value="P:transmembrane transport"/>
    <property type="evidence" value="ECO:0007669"/>
    <property type="project" value="InterPro"/>
</dbReference>
<accession>A0A1I0RRP0</accession>
<evidence type="ECO:0000313" key="2">
    <source>
        <dbReference type="EMBL" id="SEW43464.1"/>
    </source>
</evidence>
<evidence type="ECO:0000256" key="1">
    <source>
        <dbReference type="SAM" id="Phobius"/>
    </source>
</evidence>
<reference evidence="3" key="1">
    <citation type="submission" date="2016-10" db="EMBL/GenBank/DDBJ databases">
        <authorList>
            <person name="Varghese N."/>
            <person name="Submissions S."/>
        </authorList>
    </citation>
    <scope>NUCLEOTIDE SEQUENCE [LARGE SCALE GENOMIC DNA]</scope>
    <source>
        <strain evidence="3">DSM 3695</strain>
    </source>
</reference>
<dbReference type="Proteomes" id="UP000199310">
    <property type="component" value="Unassembled WGS sequence"/>
</dbReference>
<sequence>MALNALVQKLLVHLSIKKITMAMQALTDKKRKKNFFEAMSVKVIAATGSPWAFFVALTVIVVWAVSGPVFHYSDTWQLVINTGTTIITFLMVFIIQKSQNKDSKSVQLKLNELIASNKAASNRLIDVENLSEEELDILHKYYCVMVEETKKRMSMTESHSVEEAIGDALSKHEEDLLTRKAPKNKDLKK</sequence>
<dbReference type="AlphaFoldDB" id="A0A1I0RRP0"/>
<keyword evidence="1" id="KW-0812">Transmembrane</keyword>